<proteinExistence type="predicted"/>
<organism evidence="1 2">
    <name type="scientific">Dovyalis caffra</name>
    <dbReference type="NCBI Taxonomy" id="77055"/>
    <lineage>
        <taxon>Eukaryota</taxon>
        <taxon>Viridiplantae</taxon>
        <taxon>Streptophyta</taxon>
        <taxon>Embryophyta</taxon>
        <taxon>Tracheophyta</taxon>
        <taxon>Spermatophyta</taxon>
        <taxon>Magnoliopsida</taxon>
        <taxon>eudicotyledons</taxon>
        <taxon>Gunneridae</taxon>
        <taxon>Pentapetalae</taxon>
        <taxon>rosids</taxon>
        <taxon>fabids</taxon>
        <taxon>Malpighiales</taxon>
        <taxon>Salicaceae</taxon>
        <taxon>Flacourtieae</taxon>
        <taxon>Dovyalis</taxon>
    </lineage>
</organism>
<sequence>MAIALLRRRWVVKMSLGRLRATMKWIGLDFLENPRPGVQTHQLCQPKINTCMANPFSGRKNYGKRT</sequence>
<reference evidence="1 2" key="1">
    <citation type="submission" date="2024-01" db="EMBL/GenBank/DDBJ databases">
        <authorList>
            <person name="Waweru B."/>
        </authorList>
    </citation>
    <scope>NUCLEOTIDE SEQUENCE [LARGE SCALE GENOMIC DNA]</scope>
</reference>
<dbReference type="EMBL" id="CAWUPB010001196">
    <property type="protein sequence ID" value="CAK7355730.1"/>
    <property type="molecule type" value="Genomic_DNA"/>
</dbReference>
<dbReference type="AlphaFoldDB" id="A0AAV1SNY1"/>
<evidence type="ECO:0000313" key="1">
    <source>
        <dbReference type="EMBL" id="CAK7355730.1"/>
    </source>
</evidence>
<dbReference type="Proteomes" id="UP001314170">
    <property type="component" value="Unassembled WGS sequence"/>
</dbReference>
<name>A0AAV1SNY1_9ROSI</name>
<accession>A0AAV1SNY1</accession>
<keyword evidence="2" id="KW-1185">Reference proteome</keyword>
<comment type="caution">
    <text evidence="1">The sequence shown here is derived from an EMBL/GenBank/DDBJ whole genome shotgun (WGS) entry which is preliminary data.</text>
</comment>
<gene>
    <name evidence="1" type="ORF">DCAF_LOCUS25990</name>
</gene>
<evidence type="ECO:0000313" key="2">
    <source>
        <dbReference type="Proteomes" id="UP001314170"/>
    </source>
</evidence>
<protein>
    <submittedName>
        <fullName evidence="1">Uncharacterized protein</fullName>
    </submittedName>
</protein>